<gene>
    <name evidence="7 10" type="primary">rnpA</name>
    <name evidence="10" type="ORF">NCTC12219_01095</name>
    <name evidence="9" type="ORF">NCTC12221_00730</name>
</gene>
<dbReference type="GO" id="GO:0042781">
    <property type="term" value="F:3'-tRNA processing endoribonuclease activity"/>
    <property type="evidence" value="ECO:0007669"/>
    <property type="project" value="TreeGrafter"/>
</dbReference>
<sequence>MRLDSLKNKTEFDFIYKNAQRFFHKNFVLYALQISSIKPNNFRTQKFVDSLSSHNAEVYVGLSISRKVGKACVRNLLKRRLKAIMYENRTKLQDYIFVIVARESIILADFATLQRDILFACSKVIHSKIVQSGVKSQKFPPNNAKRI</sequence>
<evidence type="ECO:0000256" key="4">
    <source>
        <dbReference type="ARBA" id="ARBA00022759"/>
    </source>
</evidence>
<dbReference type="AlphaFoldDB" id="A0A377JTA4"/>
<reference evidence="11 12" key="1">
    <citation type="submission" date="2018-06" db="EMBL/GenBank/DDBJ databases">
        <authorList>
            <consortium name="Pathogen Informatics"/>
            <person name="Doyle S."/>
        </authorList>
    </citation>
    <scope>NUCLEOTIDE SEQUENCE [LARGE SCALE GENOMIC DNA]</scope>
    <source>
        <strain evidence="10 11">NCTC12219</strain>
        <strain evidence="9 12">NCTC12221</strain>
    </source>
</reference>
<name>A0A377JTA4_9HELI</name>
<dbReference type="RefSeq" id="WP_115026015.1">
    <property type="nucleotide sequence ID" value="NZ_UGHX01000001.1"/>
</dbReference>
<evidence type="ECO:0000256" key="2">
    <source>
        <dbReference type="ARBA" id="ARBA00022694"/>
    </source>
</evidence>
<dbReference type="SUPFAM" id="SSF54211">
    <property type="entry name" value="Ribosomal protein S5 domain 2-like"/>
    <property type="match status" value="1"/>
</dbReference>
<keyword evidence="4 7" id="KW-0255">Endonuclease</keyword>
<keyword evidence="5 7" id="KW-0378">Hydrolase</keyword>
<keyword evidence="3 7" id="KW-0540">Nuclease</keyword>
<evidence type="ECO:0000313" key="11">
    <source>
        <dbReference type="Proteomes" id="UP000255103"/>
    </source>
</evidence>
<dbReference type="Proteomes" id="UP000255103">
    <property type="component" value="Unassembled WGS sequence"/>
</dbReference>
<dbReference type="InterPro" id="IPR000100">
    <property type="entry name" value="RNase_P"/>
</dbReference>
<dbReference type="PANTHER" id="PTHR33992:SF1">
    <property type="entry name" value="RIBONUCLEASE P PROTEIN COMPONENT"/>
    <property type="match status" value="1"/>
</dbReference>
<dbReference type="GO" id="GO:0000049">
    <property type="term" value="F:tRNA binding"/>
    <property type="evidence" value="ECO:0007669"/>
    <property type="project" value="UniProtKB-UniRule"/>
</dbReference>
<comment type="similarity">
    <text evidence="7">Belongs to the RnpA family.</text>
</comment>
<dbReference type="EMBL" id="UGHX01000001">
    <property type="protein sequence ID" value="STP11209.1"/>
    <property type="molecule type" value="Genomic_DNA"/>
</dbReference>
<dbReference type="Proteomes" id="UP000255335">
    <property type="component" value="Unassembled WGS sequence"/>
</dbReference>
<evidence type="ECO:0000256" key="6">
    <source>
        <dbReference type="ARBA" id="ARBA00022884"/>
    </source>
</evidence>
<evidence type="ECO:0000313" key="10">
    <source>
        <dbReference type="EMBL" id="STP11209.1"/>
    </source>
</evidence>
<dbReference type="InterPro" id="IPR014721">
    <property type="entry name" value="Ribsml_uS5_D2-typ_fold_subgr"/>
</dbReference>
<dbReference type="HAMAP" id="MF_00227">
    <property type="entry name" value="RNase_P"/>
    <property type="match status" value="1"/>
</dbReference>
<dbReference type="NCBIfam" id="TIGR00188">
    <property type="entry name" value="rnpA"/>
    <property type="match status" value="1"/>
</dbReference>
<keyword evidence="2 7" id="KW-0819">tRNA processing</keyword>
<dbReference type="InterPro" id="IPR020568">
    <property type="entry name" value="Ribosomal_Su5_D2-typ_SF"/>
</dbReference>
<comment type="function">
    <text evidence="1 7">RNaseP catalyzes the removal of the 5'-leader sequence from pre-tRNA to produce the mature 5'-terminus. It can also cleave other RNA substrates such as 4.5S RNA. The protein component plays an auxiliary but essential role in vivo by binding to the 5'-leader sequence and broadening the substrate specificity of the ribozyme.</text>
</comment>
<dbReference type="PROSITE" id="PS00648">
    <property type="entry name" value="RIBONUCLEASE_P"/>
    <property type="match status" value="1"/>
</dbReference>
<evidence type="ECO:0000256" key="7">
    <source>
        <dbReference type="HAMAP-Rule" id="MF_00227"/>
    </source>
</evidence>
<dbReference type="GO" id="GO:0004526">
    <property type="term" value="F:ribonuclease P activity"/>
    <property type="evidence" value="ECO:0007669"/>
    <property type="project" value="UniProtKB-UniRule"/>
</dbReference>
<comment type="subunit">
    <text evidence="7">Consists of a catalytic RNA component (M1 or rnpB) and a protein subunit.</text>
</comment>
<accession>A0A377JTA4</accession>
<evidence type="ECO:0000256" key="3">
    <source>
        <dbReference type="ARBA" id="ARBA00022722"/>
    </source>
</evidence>
<organism evidence="10 11">
    <name type="scientific">Helicobacter cinaedi</name>
    <dbReference type="NCBI Taxonomy" id="213"/>
    <lineage>
        <taxon>Bacteria</taxon>
        <taxon>Pseudomonadati</taxon>
        <taxon>Campylobacterota</taxon>
        <taxon>Epsilonproteobacteria</taxon>
        <taxon>Campylobacterales</taxon>
        <taxon>Helicobacteraceae</taxon>
        <taxon>Helicobacter</taxon>
    </lineage>
</organism>
<evidence type="ECO:0000256" key="8">
    <source>
        <dbReference type="NCBIfam" id="TIGR00188"/>
    </source>
</evidence>
<dbReference type="Gene3D" id="3.30.230.10">
    <property type="match status" value="1"/>
</dbReference>
<dbReference type="Pfam" id="PF00825">
    <property type="entry name" value="Ribonuclease_P"/>
    <property type="match status" value="1"/>
</dbReference>
<proteinExistence type="inferred from homology"/>
<dbReference type="GO" id="GO:0001682">
    <property type="term" value="P:tRNA 5'-leader removal"/>
    <property type="evidence" value="ECO:0007669"/>
    <property type="project" value="UniProtKB-UniRule"/>
</dbReference>
<keyword evidence="6 7" id="KW-0694">RNA-binding</keyword>
<evidence type="ECO:0000313" key="12">
    <source>
        <dbReference type="Proteomes" id="UP000255335"/>
    </source>
</evidence>
<evidence type="ECO:0000256" key="5">
    <source>
        <dbReference type="ARBA" id="ARBA00022801"/>
    </source>
</evidence>
<comment type="catalytic activity">
    <reaction evidence="7">
        <text>Endonucleolytic cleavage of RNA, removing 5'-extranucleotides from tRNA precursor.</text>
        <dbReference type="EC" id="3.1.26.5"/>
    </reaction>
</comment>
<dbReference type="EMBL" id="UGHZ01000001">
    <property type="protein sequence ID" value="STP09290.1"/>
    <property type="molecule type" value="Genomic_DNA"/>
</dbReference>
<dbReference type="InterPro" id="IPR020539">
    <property type="entry name" value="RNase_P_CS"/>
</dbReference>
<protein>
    <recommendedName>
        <fullName evidence="7 8">Ribonuclease P protein component</fullName>
        <shortName evidence="7">RNase P protein</shortName>
        <shortName evidence="7">RNaseP protein</shortName>
        <ecNumber evidence="7 8">3.1.26.5</ecNumber>
    </recommendedName>
    <alternativeName>
        <fullName evidence="7">Protein C5</fullName>
    </alternativeName>
</protein>
<evidence type="ECO:0000256" key="1">
    <source>
        <dbReference type="ARBA" id="ARBA00002663"/>
    </source>
</evidence>
<evidence type="ECO:0000313" key="9">
    <source>
        <dbReference type="EMBL" id="STP09290.1"/>
    </source>
</evidence>
<dbReference type="PANTHER" id="PTHR33992">
    <property type="entry name" value="RIBONUCLEASE P PROTEIN COMPONENT"/>
    <property type="match status" value="1"/>
</dbReference>
<dbReference type="GO" id="GO:0030677">
    <property type="term" value="C:ribonuclease P complex"/>
    <property type="evidence" value="ECO:0007669"/>
    <property type="project" value="TreeGrafter"/>
</dbReference>
<dbReference type="EC" id="3.1.26.5" evidence="7 8"/>